<protein>
    <submittedName>
        <fullName evidence="1">Uncharacterized protein</fullName>
    </submittedName>
</protein>
<reference evidence="1 2" key="1">
    <citation type="journal article" date="2019" name="Int. J. Syst. Evol. Microbiol.">
        <title>The Global Catalogue of Microorganisms (GCM) 10K type strain sequencing project: providing services to taxonomists for standard genome sequencing and annotation.</title>
        <authorList>
            <consortium name="The Broad Institute Genomics Platform"/>
            <consortium name="The Broad Institute Genome Sequencing Center for Infectious Disease"/>
            <person name="Wu L."/>
            <person name="Ma J."/>
        </authorList>
    </citation>
    <scope>NUCLEOTIDE SEQUENCE [LARGE SCALE GENOMIC DNA]</scope>
    <source>
        <strain evidence="1 2">JCM 14718</strain>
    </source>
</reference>
<name>A0ABN2HPZ9_9ACTN</name>
<accession>A0ABN2HPZ9</accession>
<sequence>MVDPPISRMQTARDLWTWSREIDATQLFLDWIHRWRPSEVRLRLDPARLLVLSAGHLLRQRAFAEARWHRPLLRTGTATATPHDEEIRRSWISFQSAQSNDRLAPEALKTELIAWSMMCAAADRTLAFCQIARIRPDDPRLRDARNPTLLYDDCEWASNSLFGATKLIADLLDDFFPEYASKKASDDSIE</sequence>
<gene>
    <name evidence="1" type="ORF">GCM10009765_46150</name>
</gene>
<proteinExistence type="predicted"/>
<organism evidence="1 2">
    <name type="scientific">Fodinicola feengrottensis</name>
    <dbReference type="NCBI Taxonomy" id="435914"/>
    <lineage>
        <taxon>Bacteria</taxon>
        <taxon>Bacillati</taxon>
        <taxon>Actinomycetota</taxon>
        <taxon>Actinomycetes</taxon>
        <taxon>Mycobacteriales</taxon>
        <taxon>Fodinicola</taxon>
    </lineage>
</organism>
<dbReference type="RefSeq" id="WP_163571594.1">
    <property type="nucleotide sequence ID" value="NZ_BAAANY010000019.1"/>
</dbReference>
<evidence type="ECO:0000313" key="2">
    <source>
        <dbReference type="Proteomes" id="UP001500618"/>
    </source>
</evidence>
<dbReference type="EMBL" id="BAAANY010000019">
    <property type="protein sequence ID" value="GAA1691513.1"/>
    <property type="molecule type" value="Genomic_DNA"/>
</dbReference>
<dbReference type="Proteomes" id="UP001500618">
    <property type="component" value="Unassembled WGS sequence"/>
</dbReference>
<comment type="caution">
    <text evidence="1">The sequence shown here is derived from an EMBL/GenBank/DDBJ whole genome shotgun (WGS) entry which is preliminary data.</text>
</comment>
<keyword evidence="2" id="KW-1185">Reference proteome</keyword>
<evidence type="ECO:0000313" key="1">
    <source>
        <dbReference type="EMBL" id="GAA1691513.1"/>
    </source>
</evidence>